<keyword evidence="4" id="KW-1185">Reference proteome</keyword>
<sequence>MIQPLRQAYFFDSAEYDRKLRFVKRGRRAPVATITDADLVERDGSLMELDRVQEAELLRKVNVISIDAAAGYTATKQTAERRSGTVKATGESSIEVPLTMSADQAATVALRRMKVAWGELHKAGFHLGIAWTALTPTDVIEYTDKRGRKMRIRVVQVEEDSGVLEFEACDDAPWAYDSEAAGVVVPPPISTTPGLVGDTIVAVLNIPILRDQDDELGWYVGARGTEAGWRGGQLQLSTDGGATISAALDIAGPSVIGTTLTPLATEIGGEYLSRQALQVNLPEQPESISMDTLLRYSNRAAVQRADGSWEILQYQAVTPLGGTLYALSGLIRGRYATAPAAIPAGAAVVLIDDSLTFVQLQQWMVGTTLSVRGISAGQDEDDVAWVPLSLDKPASQQEWPVHHVRAERDGSDAVTVSWIGRARLGVENAPRQSKYFTGYRVSYSDGFTADTTETSHTRASVPAGATVQVAAINSITGPGPASEATPT</sequence>
<name>A0A0R0A9R0_9GAMM</name>
<evidence type="ECO:0000313" key="4">
    <source>
        <dbReference type="Proteomes" id="UP000050836"/>
    </source>
</evidence>
<protein>
    <submittedName>
        <fullName evidence="3">Uncharacterized protein</fullName>
    </submittedName>
</protein>
<feature type="domain" description="Rcc01698-like C-terminal" evidence="2">
    <location>
        <begin position="254"/>
        <end position="349"/>
    </location>
</feature>
<gene>
    <name evidence="3" type="ORF">ARC78_15800</name>
</gene>
<evidence type="ECO:0000259" key="1">
    <source>
        <dbReference type="Pfam" id="PF13550"/>
    </source>
</evidence>
<dbReference type="EMBL" id="LLXS01000064">
    <property type="protein sequence ID" value="KRG38081.1"/>
    <property type="molecule type" value="Genomic_DNA"/>
</dbReference>
<dbReference type="InterPro" id="IPR032876">
    <property type="entry name" value="J_dom"/>
</dbReference>
<feature type="domain" description="Tip attachment protein J" evidence="1">
    <location>
        <begin position="1"/>
        <end position="158"/>
    </location>
</feature>
<proteinExistence type="predicted"/>
<accession>A0A0R0A9R0</accession>
<organism evidence="3 4">
    <name type="scientific">Stenotrophomonas pictorum JCM 9942</name>
    <dbReference type="NCBI Taxonomy" id="1236960"/>
    <lineage>
        <taxon>Bacteria</taxon>
        <taxon>Pseudomonadati</taxon>
        <taxon>Pseudomonadota</taxon>
        <taxon>Gammaproteobacteria</taxon>
        <taxon>Lysobacterales</taxon>
        <taxon>Lysobacteraceae</taxon>
        <taxon>Stenotrophomonas</taxon>
    </lineage>
</organism>
<dbReference type="InterPro" id="IPR056490">
    <property type="entry name" value="Rcc01698_C"/>
</dbReference>
<dbReference type="InterPro" id="IPR003961">
    <property type="entry name" value="FN3_dom"/>
</dbReference>
<dbReference type="AlphaFoldDB" id="A0A0R0A9R0"/>
<dbReference type="CDD" id="cd00063">
    <property type="entry name" value="FN3"/>
    <property type="match status" value="1"/>
</dbReference>
<evidence type="ECO:0000313" key="3">
    <source>
        <dbReference type="EMBL" id="KRG38081.1"/>
    </source>
</evidence>
<dbReference type="Pfam" id="PF13550">
    <property type="entry name" value="Phage-tail_3"/>
    <property type="match status" value="1"/>
</dbReference>
<comment type="caution">
    <text evidence="3">The sequence shown here is derived from an EMBL/GenBank/DDBJ whole genome shotgun (WGS) entry which is preliminary data.</text>
</comment>
<dbReference type="Proteomes" id="UP000050836">
    <property type="component" value="Unassembled WGS sequence"/>
</dbReference>
<dbReference type="Pfam" id="PF23666">
    <property type="entry name" value="Rcc01698_C"/>
    <property type="match status" value="1"/>
</dbReference>
<evidence type="ECO:0000259" key="2">
    <source>
        <dbReference type="Pfam" id="PF23666"/>
    </source>
</evidence>
<reference evidence="3 4" key="1">
    <citation type="submission" date="2015-10" db="EMBL/GenBank/DDBJ databases">
        <title>Genome sequencing and analysis of members of genus Stenotrophomonas.</title>
        <authorList>
            <person name="Patil P.P."/>
            <person name="Midha S."/>
            <person name="Patil P.B."/>
        </authorList>
    </citation>
    <scope>NUCLEOTIDE SEQUENCE [LARGE SCALE GENOMIC DNA]</scope>
    <source>
        <strain evidence="3 4">JCM 9942</strain>
    </source>
</reference>